<proteinExistence type="predicted"/>
<feature type="region of interest" description="Disordered" evidence="1">
    <location>
        <begin position="472"/>
        <end position="549"/>
    </location>
</feature>
<keyword evidence="2" id="KW-0472">Membrane</keyword>
<feature type="compositionally biased region" description="Basic and acidic residues" evidence="1">
    <location>
        <begin position="624"/>
        <end position="656"/>
    </location>
</feature>
<feature type="compositionally biased region" description="Basic and acidic residues" evidence="1">
    <location>
        <begin position="671"/>
        <end position="681"/>
    </location>
</feature>
<feature type="compositionally biased region" description="Basic residues" evidence="1">
    <location>
        <begin position="682"/>
        <end position="700"/>
    </location>
</feature>
<keyword evidence="4" id="KW-1185">Reference proteome</keyword>
<keyword evidence="2" id="KW-0812">Transmembrane</keyword>
<feature type="transmembrane region" description="Helical" evidence="2">
    <location>
        <begin position="291"/>
        <end position="317"/>
    </location>
</feature>
<evidence type="ECO:0000256" key="2">
    <source>
        <dbReference type="SAM" id="Phobius"/>
    </source>
</evidence>
<protein>
    <recommendedName>
        <fullName evidence="5">VWFA domain-containing protein</fullName>
    </recommendedName>
</protein>
<feature type="compositionally biased region" description="Acidic residues" evidence="1">
    <location>
        <begin position="704"/>
        <end position="713"/>
    </location>
</feature>
<feature type="region of interest" description="Disordered" evidence="1">
    <location>
        <begin position="384"/>
        <end position="435"/>
    </location>
</feature>
<evidence type="ECO:0000256" key="1">
    <source>
        <dbReference type="SAM" id="MobiDB-lite"/>
    </source>
</evidence>
<gene>
    <name evidence="3" type="ORF">ADUPG1_013946</name>
</gene>
<keyword evidence="2" id="KW-1133">Transmembrane helix</keyword>
<comment type="caution">
    <text evidence="3">The sequence shown here is derived from an EMBL/GenBank/DDBJ whole genome shotgun (WGS) entry which is preliminary data.</text>
</comment>
<sequence>MVIDDDLLYESCYNWDDSFPTYLFILAGGTGGSALELISSAVKQVALQASEVLSGDDMISTLWFGCDSPVATTVPSSWTDDSSSISSSLNAFGTSRGSCVEYGIEAALDFFDATTYGSFTEVNKVLLIIWADSDDPPINDLASCKTSSSNQGIRINTMTIGNSSVCSTLSALSGNTNGKSYCGVSDDDESLSLAVEDILLYSKSCVDTCGEMMYIVSTTESCEPCPDGYPYYCPGDGSVYSCPSDNYYLDDTHECIDCPLTASCEDGVPTCQDGYEIDEVNHVCVRGELELYIAVGCAITAVIIVIACITVCLCLQCNRKRRLERRRRQLELLWKKRFMLVKQCVFIGAGGEGWVGEHEREKEARRKIREKAVRRELILAQARRAAEKDDEDADTNSSDNSDSDSDSDKAKYKPVKKSSSTPLPQKDIDQSVGDIPSEDIADIAGTLENAGIDEDSDDWWDAPEEDWKKMETERKTKTMDIVKNKHHEQIDSILGIEKQEQPQPPTRDISSRSWMIRRDPLSSIDPREQKKPDGTADSDSSKTSPDDLSSIVPLLLTSDDDFTHTHMRLLMGRLGKRIMEIEKGLLDEEQKTGDLGSGSPSTGEGSGGEQGPESSRENRKKRKEQKEDEKKRKMKEKEKKEREKEKLRRRLLREEWWESSSEDSLDSEDSSQEKGKKEGSKSSRRHRSSRSRRGRKKHHNGDHEDSEYDEYYDDDVRIHPDGKKRRRRRVKKNIGGDGVSSSAARQRTGTVSSSRDRSTSGAWDDSGARVSTVDVVGILGSDSRSKERRRKSVAEHRGRSGKPFHHHPKQLEPIDGIEMEPVSMSRGRSSGRYGSVQPQSALISPKDVSMSAFGGPLTIDELAQQHK</sequence>
<dbReference type="EMBL" id="BQXS01012760">
    <property type="protein sequence ID" value="GKT27646.1"/>
    <property type="molecule type" value="Genomic_DNA"/>
</dbReference>
<feature type="compositionally biased region" description="Acidic residues" evidence="1">
    <location>
        <begin position="660"/>
        <end position="670"/>
    </location>
</feature>
<evidence type="ECO:0000313" key="3">
    <source>
        <dbReference type="EMBL" id="GKT27646.1"/>
    </source>
</evidence>
<feature type="compositionally biased region" description="Basic and acidic residues" evidence="1">
    <location>
        <begin position="516"/>
        <end position="534"/>
    </location>
</feature>
<feature type="compositionally biased region" description="Polar residues" evidence="1">
    <location>
        <begin position="537"/>
        <end position="547"/>
    </location>
</feature>
<feature type="compositionally biased region" description="Low complexity" evidence="1">
    <location>
        <begin position="823"/>
        <end position="835"/>
    </location>
</feature>
<organism evidence="3 4">
    <name type="scientific">Aduncisulcus paluster</name>
    <dbReference type="NCBI Taxonomy" id="2918883"/>
    <lineage>
        <taxon>Eukaryota</taxon>
        <taxon>Metamonada</taxon>
        <taxon>Carpediemonas-like organisms</taxon>
        <taxon>Aduncisulcus</taxon>
    </lineage>
</organism>
<accession>A0ABQ5K9S9</accession>
<dbReference type="SUPFAM" id="SSF53300">
    <property type="entry name" value="vWA-like"/>
    <property type="match status" value="1"/>
</dbReference>
<dbReference type="Gene3D" id="3.40.50.410">
    <property type="entry name" value="von Willebrand factor, type A domain"/>
    <property type="match status" value="1"/>
</dbReference>
<evidence type="ECO:0008006" key="5">
    <source>
        <dbReference type="Google" id="ProtNLM"/>
    </source>
</evidence>
<name>A0ABQ5K9S9_9EUKA</name>
<feature type="compositionally biased region" description="Basic residues" evidence="1">
    <location>
        <begin position="799"/>
        <end position="808"/>
    </location>
</feature>
<evidence type="ECO:0000313" key="4">
    <source>
        <dbReference type="Proteomes" id="UP001057375"/>
    </source>
</evidence>
<feature type="compositionally biased region" description="Polar residues" evidence="1">
    <location>
        <begin position="739"/>
        <end position="753"/>
    </location>
</feature>
<reference evidence="3" key="1">
    <citation type="submission" date="2022-03" db="EMBL/GenBank/DDBJ databases">
        <title>Draft genome sequence of Aduncisulcus paluster, a free-living microaerophilic Fornicata.</title>
        <authorList>
            <person name="Yuyama I."/>
            <person name="Kume K."/>
            <person name="Tamura T."/>
            <person name="Inagaki Y."/>
            <person name="Hashimoto T."/>
        </authorList>
    </citation>
    <scope>NUCLEOTIDE SEQUENCE</scope>
    <source>
        <strain evidence="3">NY0171</strain>
    </source>
</reference>
<dbReference type="Proteomes" id="UP001057375">
    <property type="component" value="Unassembled WGS sequence"/>
</dbReference>
<feature type="region of interest" description="Disordered" evidence="1">
    <location>
        <begin position="585"/>
        <end position="842"/>
    </location>
</feature>
<feature type="compositionally biased region" description="Basic and acidic residues" evidence="1">
    <location>
        <begin position="472"/>
        <end position="490"/>
    </location>
</feature>
<dbReference type="InterPro" id="IPR036465">
    <property type="entry name" value="vWFA_dom_sf"/>
</dbReference>
<feature type="compositionally biased region" description="Basic residues" evidence="1">
    <location>
        <begin position="722"/>
        <end position="732"/>
    </location>
</feature>